<gene>
    <name evidence="1" type="ORF">EJ03DRAFT_355656</name>
</gene>
<evidence type="ECO:0000313" key="1">
    <source>
        <dbReference type="EMBL" id="KAF2764555.1"/>
    </source>
</evidence>
<proteinExistence type="predicted"/>
<evidence type="ECO:0000313" key="2">
    <source>
        <dbReference type="Proteomes" id="UP000799436"/>
    </source>
</evidence>
<organism evidence="1 2">
    <name type="scientific">Teratosphaeria nubilosa</name>
    <dbReference type="NCBI Taxonomy" id="161662"/>
    <lineage>
        <taxon>Eukaryota</taxon>
        <taxon>Fungi</taxon>
        <taxon>Dikarya</taxon>
        <taxon>Ascomycota</taxon>
        <taxon>Pezizomycotina</taxon>
        <taxon>Dothideomycetes</taxon>
        <taxon>Dothideomycetidae</taxon>
        <taxon>Mycosphaerellales</taxon>
        <taxon>Teratosphaeriaceae</taxon>
        <taxon>Teratosphaeria</taxon>
    </lineage>
</organism>
<dbReference type="AlphaFoldDB" id="A0A6G1KVA7"/>
<keyword evidence="2" id="KW-1185">Reference proteome</keyword>
<accession>A0A6G1KVA7</accession>
<sequence length="249" mass="27565">MSVEIVKQVVESIKKISTIQIEKCSRSLEKHRYVAICQFECEHPPVFLYVLPDFYDTNMLMQAYSPLMARVDVALNATTRRGPLVISGTLATPKEKKHICAMPSMSSDSLRKMLLNSRTRPGPTADAPFALALVVVPLARPADDRLGVLVEVEDALHLSLELATALNASDYRAPFEQTTMDVVKGRNVLAYERLNHPWTMYLNTLEQMQLEATFSNNSGNAFSSIGANETISTILSSALSIGDFLSKIK</sequence>
<name>A0A6G1KVA7_9PEZI</name>
<reference evidence="1" key="1">
    <citation type="journal article" date="2020" name="Stud. Mycol.">
        <title>101 Dothideomycetes genomes: a test case for predicting lifestyles and emergence of pathogens.</title>
        <authorList>
            <person name="Haridas S."/>
            <person name="Albert R."/>
            <person name="Binder M."/>
            <person name="Bloem J."/>
            <person name="Labutti K."/>
            <person name="Salamov A."/>
            <person name="Andreopoulos B."/>
            <person name="Baker S."/>
            <person name="Barry K."/>
            <person name="Bills G."/>
            <person name="Bluhm B."/>
            <person name="Cannon C."/>
            <person name="Castanera R."/>
            <person name="Culley D."/>
            <person name="Daum C."/>
            <person name="Ezra D."/>
            <person name="Gonzalez J."/>
            <person name="Henrissat B."/>
            <person name="Kuo A."/>
            <person name="Liang C."/>
            <person name="Lipzen A."/>
            <person name="Lutzoni F."/>
            <person name="Magnuson J."/>
            <person name="Mondo S."/>
            <person name="Nolan M."/>
            <person name="Ohm R."/>
            <person name="Pangilinan J."/>
            <person name="Park H.-J."/>
            <person name="Ramirez L."/>
            <person name="Alfaro M."/>
            <person name="Sun H."/>
            <person name="Tritt A."/>
            <person name="Yoshinaga Y."/>
            <person name="Zwiers L.-H."/>
            <person name="Turgeon B."/>
            <person name="Goodwin S."/>
            <person name="Spatafora J."/>
            <person name="Crous P."/>
            <person name="Grigoriev I."/>
        </authorList>
    </citation>
    <scope>NUCLEOTIDE SEQUENCE</scope>
    <source>
        <strain evidence="1">CBS 116005</strain>
    </source>
</reference>
<dbReference type="Proteomes" id="UP000799436">
    <property type="component" value="Unassembled WGS sequence"/>
</dbReference>
<dbReference type="EMBL" id="ML995918">
    <property type="protein sequence ID" value="KAF2764555.1"/>
    <property type="molecule type" value="Genomic_DNA"/>
</dbReference>
<protein>
    <submittedName>
        <fullName evidence="1">Uncharacterized protein</fullName>
    </submittedName>
</protein>